<name>A0A840LBK1_9BURK</name>
<gene>
    <name evidence="2" type="ORF">HNP55_002609</name>
</gene>
<dbReference type="AlphaFoldDB" id="A0A840LBK1"/>
<dbReference type="PROSITE" id="PS51186">
    <property type="entry name" value="GNAT"/>
    <property type="match status" value="1"/>
</dbReference>
<proteinExistence type="predicted"/>
<evidence type="ECO:0000313" key="2">
    <source>
        <dbReference type="EMBL" id="MBB4844073.1"/>
    </source>
</evidence>
<dbReference type="GO" id="GO:0016747">
    <property type="term" value="F:acyltransferase activity, transferring groups other than amino-acyl groups"/>
    <property type="evidence" value="ECO:0007669"/>
    <property type="project" value="InterPro"/>
</dbReference>
<dbReference type="InterPro" id="IPR016181">
    <property type="entry name" value="Acyl_CoA_acyltransferase"/>
</dbReference>
<comment type="caution">
    <text evidence="2">The sequence shown here is derived from an EMBL/GenBank/DDBJ whole genome shotgun (WGS) entry which is preliminary data.</text>
</comment>
<dbReference type="EMBL" id="JACHLP010000005">
    <property type="protein sequence ID" value="MBB4844073.1"/>
    <property type="molecule type" value="Genomic_DNA"/>
</dbReference>
<sequence>MWKLEAVIAQDFEPMLALRIAAVQESLERIGRFDPERARLRFQEGFEPAFMQHIVTEQDGRVGFFTLKPRSEGQVLRLVHLYLQPGSQSQGAGSWVMDRIKQQARASGCDITLAALKLSRANDFYQRHGFRLVEQREFDNEYRWSPAMEQRA</sequence>
<accession>A0A840LBK1</accession>
<evidence type="ECO:0000259" key="1">
    <source>
        <dbReference type="PROSITE" id="PS51186"/>
    </source>
</evidence>
<evidence type="ECO:0000313" key="3">
    <source>
        <dbReference type="Proteomes" id="UP000562027"/>
    </source>
</evidence>
<dbReference type="CDD" id="cd04301">
    <property type="entry name" value="NAT_SF"/>
    <property type="match status" value="1"/>
</dbReference>
<keyword evidence="2" id="KW-0808">Transferase</keyword>
<dbReference type="Proteomes" id="UP000562027">
    <property type="component" value="Unassembled WGS sequence"/>
</dbReference>
<reference evidence="2 3" key="1">
    <citation type="submission" date="2020-08" db="EMBL/GenBank/DDBJ databases">
        <title>Functional genomics of gut bacteria from endangered species of beetles.</title>
        <authorList>
            <person name="Carlos-Shanley C."/>
        </authorList>
    </citation>
    <scope>NUCLEOTIDE SEQUENCE [LARGE SCALE GENOMIC DNA]</scope>
    <source>
        <strain evidence="2 3">S00239</strain>
    </source>
</reference>
<dbReference type="RefSeq" id="WP_246448393.1">
    <property type="nucleotide sequence ID" value="NZ_JACHLP010000005.1"/>
</dbReference>
<keyword evidence="3" id="KW-1185">Reference proteome</keyword>
<dbReference type="SUPFAM" id="SSF55729">
    <property type="entry name" value="Acyl-CoA N-acyltransferases (Nat)"/>
    <property type="match status" value="1"/>
</dbReference>
<organism evidence="2 3">
    <name type="scientific">Roseateles oligotrophus</name>
    <dbReference type="NCBI Taxonomy" id="1769250"/>
    <lineage>
        <taxon>Bacteria</taxon>
        <taxon>Pseudomonadati</taxon>
        <taxon>Pseudomonadota</taxon>
        <taxon>Betaproteobacteria</taxon>
        <taxon>Burkholderiales</taxon>
        <taxon>Sphaerotilaceae</taxon>
        <taxon>Roseateles</taxon>
    </lineage>
</organism>
<feature type="domain" description="N-acetyltransferase" evidence="1">
    <location>
        <begin position="10"/>
        <end position="152"/>
    </location>
</feature>
<dbReference type="Gene3D" id="3.40.630.30">
    <property type="match status" value="1"/>
</dbReference>
<dbReference type="InterPro" id="IPR000182">
    <property type="entry name" value="GNAT_dom"/>
</dbReference>
<protein>
    <submittedName>
        <fullName evidence="2">GNAT superfamily N-acetyltransferase</fullName>
    </submittedName>
</protein>
<dbReference type="Pfam" id="PF13508">
    <property type="entry name" value="Acetyltransf_7"/>
    <property type="match status" value="1"/>
</dbReference>